<name>A0A0F9MST9_9ZZZZ</name>
<dbReference type="AlphaFoldDB" id="A0A0F9MST9"/>
<comment type="caution">
    <text evidence="1">The sequence shown here is derived from an EMBL/GenBank/DDBJ whole genome shotgun (WGS) entry which is preliminary data.</text>
</comment>
<sequence length="57" mass="6535">MPLTKKEQEKFEKMFTDMLDVEGLSDKHFVERLSDVLFGLTGDVNHAQRLKVIAGKL</sequence>
<dbReference type="EMBL" id="LAZR01004415">
    <property type="protein sequence ID" value="KKN08794.1"/>
    <property type="molecule type" value="Genomic_DNA"/>
</dbReference>
<gene>
    <name evidence="1" type="ORF">LCGC14_1052960</name>
</gene>
<reference evidence="1" key="1">
    <citation type="journal article" date="2015" name="Nature">
        <title>Complex archaea that bridge the gap between prokaryotes and eukaryotes.</title>
        <authorList>
            <person name="Spang A."/>
            <person name="Saw J.H."/>
            <person name="Jorgensen S.L."/>
            <person name="Zaremba-Niedzwiedzka K."/>
            <person name="Martijn J."/>
            <person name="Lind A.E."/>
            <person name="van Eijk R."/>
            <person name="Schleper C."/>
            <person name="Guy L."/>
            <person name="Ettema T.J."/>
        </authorList>
    </citation>
    <scope>NUCLEOTIDE SEQUENCE</scope>
</reference>
<protein>
    <submittedName>
        <fullName evidence="1">Uncharacterized protein</fullName>
    </submittedName>
</protein>
<organism evidence="1">
    <name type="scientific">marine sediment metagenome</name>
    <dbReference type="NCBI Taxonomy" id="412755"/>
    <lineage>
        <taxon>unclassified sequences</taxon>
        <taxon>metagenomes</taxon>
        <taxon>ecological metagenomes</taxon>
    </lineage>
</organism>
<evidence type="ECO:0000313" key="1">
    <source>
        <dbReference type="EMBL" id="KKN08794.1"/>
    </source>
</evidence>
<proteinExistence type="predicted"/>
<accession>A0A0F9MST9</accession>